<feature type="transmembrane region" description="Helical" evidence="5">
    <location>
        <begin position="51"/>
        <end position="70"/>
    </location>
</feature>
<dbReference type="SMART" id="SM00042">
    <property type="entry name" value="CUB"/>
    <property type="match status" value="2"/>
</dbReference>
<dbReference type="CDD" id="cd00112">
    <property type="entry name" value="LDLa"/>
    <property type="match status" value="1"/>
</dbReference>
<name>A0A7R8WXJ7_9CRUS</name>
<dbReference type="Proteomes" id="UP000677054">
    <property type="component" value="Unassembled WGS sequence"/>
</dbReference>
<evidence type="ECO:0000259" key="6">
    <source>
        <dbReference type="PROSITE" id="PS01180"/>
    </source>
</evidence>
<dbReference type="InterPro" id="IPR035914">
    <property type="entry name" value="Sperma_CUB_dom_sf"/>
</dbReference>
<feature type="region of interest" description="Disordered" evidence="4">
    <location>
        <begin position="605"/>
        <end position="653"/>
    </location>
</feature>
<gene>
    <name evidence="7" type="ORF">DSTB1V02_LOCUS100</name>
</gene>
<dbReference type="AlphaFoldDB" id="A0A7R8WXJ7"/>
<evidence type="ECO:0000256" key="5">
    <source>
        <dbReference type="SAM" id="Phobius"/>
    </source>
</evidence>
<keyword evidence="8" id="KW-1185">Reference proteome</keyword>
<feature type="transmembrane region" description="Helical" evidence="5">
    <location>
        <begin position="428"/>
        <end position="449"/>
    </location>
</feature>
<dbReference type="PANTHER" id="PTHR24251:SF50">
    <property type="entry name" value="ATTRACTIN-LIKE 1A"/>
    <property type="match status" value="1"/>
</dbReference>
<evidence type="ECO:0000256" key="3">
    <source>
        <dbReference type="PROSITE-ProRule" id="PRU00059"/>
    </source>
</evidence>
<feature type="domain" description="CUB" evidence="6">
    <location>
        <begin position="74"/>
        <end position="192"/>
    </location>
</feature>
<dbReference type="Pfam" id="PF00431">
    <property type="entry name" value="CUB"/>
    <property type="match status" value="2"/>
</dbReference>
<protein>
    <recommendedName>
        <fullName evidence="6">CUB domain-containing protein</fullName>
    </recommendedName>
</protein>
<evidence type="ECO:0000256" key="4">
    <source>
        <dbReference type="SAM" id="MobiDB-lite"/>
    </source>
</evidence>
<dbReference type="PROSITE" id="PS01180">
    <property type="entry name" value="CUB"/>
    <property type="match status" value="2"/>
</dbReference>
<dbReference type="Gene3D" id="2.60.120.290">
    <property type="entry name" value="Spermadhesin, CUB domain"/>
    <property type="match status" value="2"/>
</dbReference>
<dbReference type="InterPro" id="IPR002172">
    <property type="entry name" value="LDrepeatLR_classA_rpt"/>
</dbReference>
<comment type="caution">
    <text evidence="3">Lacks conserved residue(s) required for the propagation of feature annotation.</text>
</comment>
<sequence>MEFSVPYNTSSWTRKDTPAVRRKVDALAFPYDAFVGCRVGRRAITVMRCQVEILPILVFLAMVLFSAAGGRRECVYEYGSGESKGGNFSSPSWPLFYPSGLECLYHFSASNREGISIQFTHFDLEPPYEAGCLNDYVDISTFSDVGFKSFIGRYCGSNLPPEILVIHPKVELYFSTNLVLQHRGFTGVYSFLPEEGIPAPGSRWEGVKGCGGVITGVGGVLASPGYPSFYPGPVDCFWLIRVPTDRHIFLQVLDLELEGSIASCSRAEVSVYDGYGSIELNQKLRKFCGGLGYYKNPGEKILLSSRNRILVRMQTESRSQQGRREDVGFRIVWTQVQLLVPGSFLSSFLFLSSLSPWTPMESDAAGNCTGGFVCKESAYCVGEEYASNLNPCEEPRHFCIHSSLQCNGELNCSDGDSSDEHDCYRNSLIAAGVVTPCALVLLAVIAILCKRSKCQGEKKKKKGTMMTFDLESTAPTTPTSLSVQLPVVELDRSPSYLNQKSFQSSFEQMSSLPKGIMTCPRHGHGQLVDLDLVDAGEADDGSDVTIPTPPPSIHAAAMCPSSSKHIKFSSSTTKDRDNVNVTDMIKTPDMEFIVRNNPYAELTSPLLEGTERSHSGSGVTGNRCPRCDKPRRQGSTSSPKCCRKRQESFNSTL</sequence>
<keyword evidence="2" id="KW-1015">Disulfide bond</keyword>
<keyword evidence="5" id="KW-0812">Transmembrane</keyword>
<keyword evidence="5" id="KW-0472">Membrane</keyword>
<dbReference type="SUPFAM" id="SSF49854">
    <property type="entry name" value="Spermadhesin, CUB domain"/>
    <property type="match status" value="2"/>
</dbReference>
<evidence type="ECO:0000313" key="7">
    <source>
        <dbReference type="EMBL" id="CAD7240063.1"/>
    </source>
</evidence>
<dbReference type="OrthoDB" id="10020456at2759"/>
<reference evidence="7" key="1">
    <citation type="submission" date="2020-11" db="EMBL/GenBank/DDBJ databases">
        <authorList>
            <person name="Tran Van P."/>
        </authorList>
    </citation>
    <scope>NUCLEOTIDE SEQUENCE</scope>
</reference>
<proteinExistence type="predicted"/>
<accession>A0A7R8WXJ7</accession>
<organism evidence="7">
    <name type="scientific">Darwinula stevensoni</name>
    <dbReference type="NCBI Taxonomy" id="69355"/>
    <lineage>
        <taxon>Eukaryota</taxon>
        <taxon>Metazoa</taxon>
        <taxon>Ecdysozoa</taxon>
        <taxon>Arthropoda</taxon>
        <taxon>Crustacea</taxon>
        <taxon>Oligostraca</taxon>
        <taxon>Ostracoda</taxon>
        <taxon>Podocopa</taxon>
        <taxon>Podocopida</taxon>
        <taxon>Darwinulocopina</taxon>
        <taxon>Darwinuloidea</taxon>
        <taxon>Darwinulidae</taxon>
        <taxon>Darwinula</taxon>
    </lineage>
</organism>
<dbReference type="EMBL" id="LR899523">
    <property type="protein sequence ID" value="CAD7240063.1"/>
    <property type="molecule type" value="Genomic_DNA"/>
</dbReference>
<keyword evidence="5" id="KW-1133">Transmembrane helix</keyword>
<dbReference type="PANTHER" id="PTHR24251">
    <property type="entry name" value="OVOCHYMASE-RELATED"/>
    <property type="match status" value="1"/>
</dbReference>
<dbReference type="EMBL" id="CAJPEV010000006">
    <property type="protein sequence ID" value="CAG0878577.1"/>
    <property type="molecule type" value="Genomic_DNA"/>
</dbReference>
<dbReference type="CDD" id="cd00041">
    <property type="entry name" value="CUB"/>
    <property type="match status" value="2"/>
</dbReference>
<evidence type="ECO:0000313" key="8">
    <source>
        <dbReference type="Proteomes" id="UP000677054"/>
    </source>
</evidence>
<evidence type="ECO:0000256" key="1">
    <source>
        <dbReference type="ARBA" id="ARBA00022737"/>
    </source>
</evidence>
<dbReference type="InterPro" id="IPR000859">
    <property type="entry name" value="CUB_dom"/>
</dbReference>
<keyword evidence="1" id="KW-0677">Repeat</keyword>
<feature type="domain" description="CUB" evidence="6">
    <location>
        <begin position="210"/>
        <end position="336"/>
    </location>
</feature>
<evidence type="ECO:0000256" key="2">
    <source>
        <dbReference type="ARBA" id="ARBA00023157"/>
    </source>
</evidence>